<evidence type="ECO:0000313" key="2">
    <source>
        <dbReference type="Proteomes" id="UP000241587"/>
    </source>
</evidence>
<proteinExistence type="predicted"/>
<comment type="caution">
    <text evidence="1">The sequence shown here is derived from an EMBL/GenBank/DDBJ whole genome shotgun (WGS) entry which is preliminary data.</text>
</comment>
<dbReference type="OrthoDB" id="5393654at2759"/>
<sequence length="448" mass="50076">MHRVYRGNRGSLSTATAARQKINTSKTHPLGDVIQHVTRDSLSDTGVRAEIDNVQFVASYNWVSSSTPKILIPGEPPKWTPLKGDNKLPQDSGDYYRDLNAASYPRHPLEPAIVSIMKMHPEPMPVNIVACGSSIGNLLSYARGVDLDHCFRILVERVGDTVHLIRREDSPDQTIEDVRGFGHTFPEAYTTWGSGAKRSKTHQRIISYNFAGHDLLVRFEGDGFLGSSSPETSVKSSDKVSNKDDLEQIEDLDVGDLPVDTNNGLVILDAGENVPQSSIFDLKTRSVYTRTRDHLGNQLPRLWISQISQFILAYHEKGLFRESDIEIKNVKSDVDKWQDENQPSLNRLAALFHIIIDSVRNSEEGKLEIVWSQDGSLEIRKQLPDAGDVLSKPVRKQWEAWLGGENEDETDLEGSGRWEDFMATLSDSDDESDYAACDAECGYCGKCK</sequence>
<keyword evidence="2" id="KW-1185">Reference proteome</keyword>
<reference evidence="1 2" key="1">
    <citation type="submission" date="2018-02" db="EMBL/GenBank/DDBJ databases">
        <title>Fusarium culmorum secondary metabolites in fungal-bacterial-plant interactions.</title>
        <authorList>
            <person name="Schmidt R."/>
        </authorList>
    </citation>
    <scope>NUCLEOTIDE SEQUENCE [LARGE SCALE GENOMIC DNA]</scope>
    <source>
        <strain evidence="1 2">PV</strain>
    </source>
</reference>
<dbReference type="Proteomes" id="UP000241587">
    <property type="component" value="Unassembled WGS sequence"/>
</dbReference>
<dbReference type="EMBL" id="PVEM01000001">
    <property type="protein sequence ID" value="PTD12126.1"/>
    <property type="molecule type" value="Genomic_DNA"/>
</dbReference>
<dbReference type="PANTHER" id="PTHR35179:SF2">
    <property type="entry name" value="START DOMAIN-CONTAINING PROTEIN"/>
    <property type="match status" value="1"/>
</dbReference>
<dbReference type="PANTHER" id="PTHR35179">
    <property type="entry name" value="PROTEIN CBG02620"/>
    <property type="match status" value="1"/>
</dbReference>
<evidence type="ECO:0008006" key="3">
    <source>
        <dbReference type="Google" id="ProtNLM"/>
    </source>
</evidence>
<organism evidence="1 2">
    <name type="scientific">Fusarium culmorum</name>
    <dbReference type="NCBI Taxonomy" id="5516"/>
    <lineage>
        <taxon>Eukaryota</taxon>
        <taxon>Fungi</taxon>
        <taxon>Dikarya</taxon>
        <taxon>Ascomycota</taxon>
        <taxon>Pezizomycotina</taxon>
        <taxon>Sordariomycetes</taxon>
        <taxon>Hypocreomycetidae</taxon>
        <taxon>Hypocreales</taxon>
        <taxon>Nectriaceae</taxon>
        <taxon>Fusarium</taxon>
    </lineage>
</organism>
<name>A0A2T4H8K9_FUSCU</name>
<gene>
    <name evidence="1" type="ORF">FCULG_00004910</name>
</gene>
<dbReference type="OMA" id="IVSVMKM"/>
<evidence type="ECO:0000313" key="1">
    <source>
        <dbReference type="EMBL" id="PTD12126.1"/>
    </source>
</evidence>
<accession>A0A2T4H8K9</accession>
<dbReference type="AlphaFoldDB" id="A0A2T4H8K9"/>
<protein>
    <recommendedName>
        <fullName evidence="3">Geranylgeranyl pyrophosphate synthetase</fullName>
    </recommendedName>
</protein>